<keyword evidence="2" id="KW-1185">Reference proteome</keyword>
<protein>
    <submittedName>
        <fullName evidence="1">Uncharacterized protein</fullName>
    </submittedName>
</protein>
<name>A0A1I1DZH1_9GAMM</name>
<dbReference type="EMBL" id="FOLH01000001">
    <property type="protein sequence ID" value="SFB80214.1"/>
    <property type="molecule type" value="Genomic_DNA"/>
</dbReference>
<sequence length="58" mass="6236">MHPIAALSLKPDLTLEEADSLRSQGFNVILDGDRQTPLITLETQKEANDDAPPLPPAA</sequence>
<evidence type="ECO:0000313" key="2">
    <source>
        <dbReference type="Proteomes" id="UP000199058"/>
    </source>
</evidence>
<dbReference type="AlphaFoldDB" id="A0A1I1DZH1"/>
<dbReference type="RefSeq" id="WP_177203426.1">
    <property type="nucleotide sequence ID" value="NZ_FOLH01000001.1"/>
</dbReference>
<dbReference type="Proteomes" id="UP000199058">
    <property type="component" value="Unassembled WGS sequence"/>
</dbReference>
<organism evidence="1 2">
    <name type="scientific">Marinospirillum celere</name>
    <dbReference type="NCBI Taxonomy" id="1122252"/>
    <lineage>
        <taxon>Bacteria</taxon>
        <taxon>Pseudomonadati</taxon>
        <taxon>Pseudomonadota</taxon>
        <taxon>Gammaproteobacteria</taxon>
        <taxon>Oceanospirillales</taxon>
        <taxon>Oceanospirillaceae</taxon>
        <taxon>Marinospirillum</taxon>
    </lineage>
</organism>
<proteinExistence type="predicted"/>
<accession>A0A1I1DZH1</accession>
<evidence type="ECO:0000313" key="1">
    <source>
        <dbReference type="EMBL" id="SFB80214.1"/>
    </source>
</evidence>
<reference evidence="1 2" key="1">
    <citation type="submission" date="2016-10" db="EMBL/GenBank/DDBJ databases">
        <authorList>
            <person name="de Groot N.N."/>
        </authorList>
    </citation>
    <scope>NUCLEOTIDE SEQUENCE [LARGE SCALE GENOMIC DNA]</scope>
    <source>
        <strain evidence="1 2">DSM 18438</strain>
    </source>
</reference>
<gene>
    <name evidence="1" type="ORF">SAMN05660443_0218</name>
</gene>
<dbReference type="STRING" id="1122252.SAMN05660443_0218"/>